<accession>D6TWD0</accession>
<dbReference type="EMBL" id="ADVG01000003">
    <property type="protein sequence ID" value="EFH84513.1"/>
    <property type="molecule type" value="Genomic_DNA"/>
</dbReference>
<comment type="caution">
    <text evidence="1">The sequence shown here is derived from an EMBL/GenBank/DDBJ whole genome shotgun (WGS) entry which is preliminary data.</text>
</comment>
<dbReference type="Proteomes" id="UP000004508">
    <property type="component" value="Unassembled WGS sequence"/>
</dbReference>
<dbReference type="InParanoid" id="D6TWD0"/>
<dbReference type="STRING" id="485913.Krac_5577"/>
<gene>
    <name evidence="1" type="ORF">Krac_5577</name>
</gene>
<proteinExistence type="predicted"/>
<dbReference type="AlphaFoldDB" id="D6TWD0"/>
<evidence type="ECO:0000313" key="1">
    <source>
        <dbReference type="EMBL" id="EFH84513.1"/>
    </source>
</evidence>
<reference evidence="1 2" key="1">
    <citation type="journal article" date="2011" name="Stand. Genomic Sci.">
        <title>Non-contiguous finished genome sequence and contextual data of the filamentous soil bacterium Ktedonobacter racemifer type strain (SOSP1-21).</title>
        <authorList>
            <person name="Chang Y.J."/>
            <person name="Land M."/>
            <person name="Hauser L."/>
            <person name="Chertkov O."/>
            <person name="Del Rio T.G."/>
            <person name="Nolan M."/>
            <person name="Copeland A."/>
            <person name="Tice H."/>
            <person name="Cheng J.F."/>
            <person name="Lucas S."/>
            <person name="Han C."/>
            <person name="Goodwin L."/>
            <person name="Pitluck S."/>
            <person name="Ivanova N."/>
            <person name="Ovchinikova G."/>
            <person name="Pati A."/>
            <person name="Chen A."/>
            <person name="Palaniappan K."/>
            <person name="Mavromatis K."/>
            <person name="Liolios K."/>
            <person name="Brettin T."/>
            <person name="Fiebig A."/>
            <person name="Rohde M."/>
            <person name="Abt B."/>
            <person name="Goker M."/>
            <person name="Detter J.C."/>
            <person name="Woyke T."/>
            <person name="Bristow J."/>
            <person name="Eisen J.A."/>
            <person name="Markowitz V."/>
            <person name="Hugenholtz P."/>
            <person name="Kyrpides N.C."/>
            <person name="Klenk H.P."/>
            <person name="Lapidus A."/>
        </authorList>
    </citation>
    <scope>NUCLEOTIDE SEQUENCE [LARGE SCALE GENOMIC DNA]</scope>
    <source>
        <strain evidence="2">DSM 44963</strain>
    </source>
</reference>
<keyword evidence="2" id="KW-1185">Reference proteome</keyword>
<name>D6TWD0_KTERA</name>
<sequence length="225" mass="26617">MKHQHDNLLASLRECFWRGKIPLWKVYLVARDRERVKDTHIQHMRDQQYRINLWSNDSLLARLFQEATDSFELAAEAVRPFWQRYGPVGVPAFRHLPGQNAHASRIADLIIEVLTDDRRQELTKLFGVDSFTVLHIVQHNQDEIIFHMFFAAMHHGPVQPQFVLKVLEDEALIVTCRLGYRVYAGRAKSIVREDLFRSFQDGCLCHLRIPFTLWFLCHEMRSPYY</sequence>
<evidence type="ECO:0000313" key="2">
    <source>
        <dbReference type="Proteomes" id="UP000004508"/>
    </source>
</evidence>
<protein>
    <submittedName>
        <fullName evidence="1">Uncharacterized protein</fullName>
    </submittedName>
</protein>
<organism evidence="1 2">
    <name type="scientific">Ktedonobacter racemifer DSM 44963</name>
    <dbReference type="NCBI Taxonomy" id="485913"/>
    <lineage>
        <taxon>Bacteria</taxon>
        <taxon>Bacillati</taxon>
        <taxon>Chloroflexota</taxon>
        <taxon>Ktedonobacteria</taxon>
        <taxon>Ktedonobacterales</taxon>
        <taxon>Ktedonobacteraceae</taxon>
        <taxon>Ktedonobacter</taxon>
    </lineage>
</organism>